<proteinExistence type="predicted"/>
<evidence type="ECO:0000313" key="2">
    <source>
        <dbReference type="Proteomes" id="UP000191285"/>
    </source>
</evidence>
<dbReference type="PANTHER" id="PTHR28037">
    <property type="entry name" value="ALCOHOL O-ACETYLTRANSFERASE 1-RELATED"/>
    <property type="match status" value="1"/>
</dbReference>
<dbReference type="InterPro" id="IPR052058">
    <property type="entry name" value="Alcohol_O-acetyltransferase"/>
</dbReference>
<dbReference type="SUPFAM" id="SSF52777">
    <property type="entry name" value="CoA-dependent acyltransferases"/>
    <property type="match status" value="1"/>
</dbReference>
<organism evidence="1 2">
    <name type="scientific">Penicillium steckii</name>
    <dbReference type="NCBI Taxonomy" id="303698"/>
    <lineage>
        <taxon>Eukaryota</taxon>
        <taxon>Fungi</taxon>
        <taxon>Dikarya</taxon>
        <taxon>Ascomycota</taxon>
        <taxon>Pezizomycotina</taxon>
        <taxon>Eurotiomycetes</taxon>
        <taxon>Eurotiomycetidae</taxon>
        <taxon>Eurotiales</taxon>
        <taxon>Aspergillaceae</taxon>
        <taxon>Penicillium</taxon>
    </lineage>
</organism>
<accession>A0A1V6SW65</accession>
<name>A0A1V6SW65_9EURO</name>
<dbReference type="OrthoDB" id="2150604at2759"/>
<reference evidence="2" key="1">
    <citation type="journal article" date="2017" name="Nat. Microbiol.">
        <title>Global analysis of biosynthetic gene clusters reveals vast potential of secondary metabolite production in Penicillium species.</title>
        <authorList>
            <person name="Nielsen J.C."/>
            <person name="Grijseels S."/>
            <person name="Prigent S."/>
            <person name="Ji B."/>
            <person name="Dainat J."/>
            <person name="Nielsen K.F."/>
            <person name="Frisvad J.C."/>
            <person name="Workman M."/>
            <person name="Nielsen J."/>
        </authorList>
    </citation>
    <scope>NUCLEOTIDE SEQUENCE [LARGE SCALE GENOMIC DNA]</scope>
    <source>
        <strain evidence="2">IBT 24891</strain>
    </source>
</reference>
<dbReference type="AlphaFoldDB" id="A0A1V6SW65"/>
<evidence type="ECO:0008006" key="3">
    <source>
        <dbReference type="Google" id="ProtNLM"/>
    </source>
</evidence>
<dbReference type="STRING" id="303698.A0A1V6SW65"/>
<dbReference type="Gene3D" id="3.30.559.10">
    <property type="entry name" value="Chloramphenicol acetyltransferase-like domain"/>
    <property type="match status" value="1"/>
</dbReference>
<gene>
    <name evidence="1" type="ORF">PENSTE_c019G04737</name>
</gene>
<evidence type="ECO:0000313" key="1">
    <source>
        <dbReference type="EMBL" id="OQE17929.1"/>
    </source>
</evidence>
<keyword evidence="2" id="KW-1185">Reference proteome</keyword>
<comment type="caution">
    <text evidence="1">The sequence shown here is derived from an EMBL/GenBank/DDBJ whole genome shotgun (WGS) entry which is preliminary data.</text>
</comment>
<dbReference type="GO" id="GO:0008080">
    <property type="term" value="F:N-acetyltransferase activity"/>
    <property type="evidence" value="ECO:0007669"/>
    <property type="project" value="TreeGrafter"/>
</dbReference>
<protein>
    <recommendedName>
        <fullName evidence="3">Alcohol acetyltransferase</fullName>
    </recommendedName>
</protein>
<dbReference type="Proteomes" id="UP000191285">
    <property type="component" value="Unassembled WGS sequence"/>
</dbReference>
<dbReference type="InterPro" id="IPR010828">
    <property type="entry name" value="Atf2/Sli1-like"/>
</dbReference>
<dbReference type="InterPro" id="IPR023213">
    <property type="entry name" value="CAT-like_dom_sf"/>
</dbReference>
<dbReference type="Pfam" id="PF07247">
    <property type="entry name" value="AATase"/>
    <property type="match status" value="1"/>
</dbReference>
<sequence>MDQFERLRPVGRLEKYSTARHQVGFYLNLAVAATYTLPNESTRPIKDYVFKACAAIIEEHPILSAIPAADDTQDPYFVRLPTIDLDQVVQFTQREQNSSSSTSTGDYDLSPDLDLQTILQSEHNKPFSAPNPFWRLHVLLDKEVNSRFTVALILHHALGDGTSAKSFHLSFLRALRSPSDGEISHTVETPRIPLLPNIEDIHPMSLSFWFLAKKIFQAKIYSPTDPGLWAGSKIQLPISTRIRLVPFSKKLVDHLRNACRQERTTITALLQTVYARALFMNIPKSFSRLNCTGAFSTRRFLPDIITEQSMGVYVADIEESYTRSSLFANDSVTFPWEETRRSRETIQAALDRQGADTGPSLLKFVNNYQEELCLSKIGQNRDKSFEVSNIGAVVLDEDPSLPCIQGMAFSQCASVMGNAIGVSVVTGGDGCLVVSLSWQDGVVEDDIMEASIETMKAELHSLAFRE</sequence>
<dbReference type="PANTHER" id="PTHR28037:SF1">
    <property type="entry name" value="ALCOHOL O-ACETYLTRANSFERASE 1-RELATED"/>
    <property type="match status" value="1"/>
</dbReference>
<dbReference type="EMBL" id="MLKD01000019">
    <property type="protein sequence ID" value="OQE17929.1"/>
    <property type="molecule type" value="Genomic_DNA"/>
</dbReference>